<dbReference type="InterPro" id="IPR036709">
    <property type="entry name" value="Autotransporte_beta_dom_sf"/>
</dbReference>
<dbReference type="Pfam" id="PF12951">
    <property type="entry name" value="PATR"/>
    <property type="match status" value="3"/>
</dbReference>
<dbReference type="InterPro" id="IPR012332">
    <property type="entry name" value="Autotransporter_pectin_lyase_C"/>
</dbReference>
<gene>
    <name evidence="4" type="ORF">ACFFJ3_07275</name>
</gene>
<evidence type="ECO:0000256" key="1">
    <source>
        <dbReference type="ARBA" id="ARBA00022729"/>
    </source>
</evidence>
<keyword evidence="1 2" id="KW-0732">Signal</keyword>
<dbReference type="PROSITE" id="PS51208">
    <property type="entry name" value="AUTOTRANSPORTER"/>
    <property type="match status" value="1"/>
</dbReference>
<keyword evidence="5" id="KW-1185">Reference proteome</keyword>
<dbReference type="SMART" id="SM00869">
    <property type="entry name" value="Autotransporter"/>
    <property type="match status" value="1"/>
</dbReference>
<sequence>MSAVYLTLFHRYLATLSSRKSYYGVKIFRQSRISVALSLCFLGLSPQVWAACGNAGAATVINSAETIKCSLAAGESLEVTTTGVINAPNLNGVEINVNNSSAGGVSNAGTIASTSTARGIEVDRGTTLNGGIVNTGSILAQGHAIEAGQSSASFINASLSGLFAGIAIYNNGLIQTANTPFGDSSGIRFASGSIVTGEILNTSTGNISGVHYGINFNGTTSTLNGNITNEGNLTGGIDGIINGGLINGNLTNTGLISSGTTTGSLYGIYNTGTITGTLASIGTITGAISGIYNSGSINNFVNNGTITGLAATGGAGLVYTAASQGATLTNSGTITGATGLLVQKNATTINNTGTIGGTAGTAVSITGNNNALILGTGSILNGSATSTGTGNTLELQGASSVGSNITGFNSLTMSGTNWTLGGNIATTGTTIAATNILNGILTITGALANSGAGGGTTIASGATLQVGNNGTSGTIAGDVVNNGTLTFNRSDDSTYDSILSGVGQLFKQGAGVLTLTGGTARQESVEVQAGTLRLNQVGDGLITTGDYTTQAGATTSIGLSSSIINVGGVFTQAAGSTLNATLGASPDITAATAQLDGTLIVNGFAERDQPTTASSAISLGYILLRTTGGISGDFDNNPLDSTGLDYLLHDGHAVNGDLDYELGFRLAWQEGGQAAGTGNFTLNEGTAFDIDIALANQAVPVGGFDSGWDGQSLVKLGAGRLLLSAQNSYAGSTTVNDGVLQFNVADSIAPSSGVIVNGGVLDLNGYNQQFNRLAGSGGEIQLKGASLTAINASAADDSLYAGNITGDGTFIKSGAGNLTLSGNTAWVGNTELQGGGLILDGSTGGAQLTGNIIGQSGTQLTLRNGAGLTGWIDPTNVTIDTTSYWDLTANSLVNNLSNSGTVTFAVPTASDFKTLTVEGDYQGNNGLLVLNTSLGDDTSLTDKLIVNGNTTAGTTRVQIANAGGSGAQTLNGIEVVAVGGQSDGEFVQTGRIVAGAYDYTLGRGTAADNQGNWYLTSKTESNAPIQRPEASGYAANLSAANNMFVTRLHDRLGETEYIDAMTGEKKLTTLWLRNEGGHNRSRDNHDQLHTQANRYVLQIGGDIAQWSFTDLDRLHLGIMAGYANSKSRTESGSTNYSARASVDGYSTGVYGTWYANEADKSGLYVDSWLQYSWFNNTVDGQDLNTEEYKSKGVTASVESGYSFKVGESAAMNATYFIQPKAQVIWMGVKADDHREANGTQVSGEGNRNIQTLLGVKAFMNAYRGQDKGKELLFKPFVEVNWIHNTKDFGTNMDGVTIKQDGTANIAELKVGADGQINKQLSLWGDVGQQIGNKGYSDTAVMLGVKYSF</sequence>
<feature type="chain" id="PRO_5047223799" evidence="2">
    <location>
        <begin position="51"/>
        <end position="1348"/>
    </location>
</feature>
<dbReference type="Proteomes" id="UP001589792">
    <property type="component" value="Unassembled WGS sequence"/>
</dbReference>
<feature type="domain" description="Autotransporter" evidence="3">
    <location>
        <begin position="1063"/>
        <end position="1348"/>
    </location>
</feature>
<dbReference type="EMBL" id="JBHLXG010000005">
    <property type="protein sequence ID" value="MFC0226303.1"/>
    <property type="molecule type" value="Genomic_DNA"/>
</dbReference>
<dbReference type="Pfam" id="PF03797">
    <property type="entry name" value="Autotransporter"/>
    <property type="match status" value="1"/>
</dbReference>
<dbReference type="InterPro" id="IPR043990">
    <property type="entry name" value="AC_1"/>
</dbReference>
<proteinExistence type="predicted"/>
<feature type="signal peptide" evidence="2">
    <location>
        <begin position="1"/>
        <end position="50"/>
    </location>
</feature>
<protein>
    <submittedName>
        <fullName evidence="4">Autotransporter outer membrane beta-barrel domain-containing protein</fullName>
    </submittedName>
</protein>
<dbReference type="InterPro" id="IPR050909">
    <property type="entry name" value="Bact_Autotransporter_VF"/>
</dbReference>
<dbReference type="Pfam" id="PF18883">
    <property type="entry name" value="AC_1"/>
    <property type="match status" value="1"/>
</dbReference>
<evidence type="ECO:0000256" key="2">
    <source>
        <dbReference type="SAM" id="SignalP"/>
    </source>
</evidence>
<evidence type="ECO:0000313" key="4">
    <source>
        <dbReference type="EMBL" id="MFC0226303.1"/>
    </source>
</evidence>
<name>A0ABV6EBC1_9GAMM</name>
<dbReference type="PANTHER" id="PTHR12338:SF5">
    <property type="entry name" value="ANTIGEN 43-RELATED"/>
    <property type="match status" value="1"/>
</dbReference>
<evidence type="ECO:0000259" key="3">
    <source>
        <dbReference type="PROSITE" id="PS51208"/>
    </source>
</evidence>
<dbReference type="RefSeq" id="WP_380674002.1">
    <property type="nucleotide sequence ID" value="NZ_CP173186.1"/>
</dbReference>
<dbReference type="Gene3D" id="2.40.128.130">
    <property type="entry name" value="Autotransporter beta-domain"/>
    <property type="match status" value="1"/>
</dbReference>
<organism evidence="4 5">
    <name type="scientific">Serratia aquatilis</name>
    <dbReference type="NCBI Taxonomy" id="1737515"/>
    <lineage>
        <taxon>Bacteria</taxon>
        <taxon>Pseudomonadati</taxon>
        <taxon>Pseudomonadota</taxon>
        <taxon>Gammaproteobacteria</taxon>
        <taxon>Enterobacterales</taxon>
        <taxon>Yersiniaceae</taxon>
        <taxon>Serratia</taxon>
    </lineage>
</organism>
<comment type="caution">
    <text evidence="4">The sequence shown here is derived from an EMBL/GenBank/DDBJ whole genome shotgun (WGS) entry which is preliminary data.</text>
</comment>
<dbReference type="Gene3D" id="2.160.20.20">
    <property type="match status" value="1"/>
</dbReference>
<dbReference type="SUPFAM" id="SSF103515">
    <property type="entry name" value="Autotransporter"/>
    <property type="match status" value="1"/>
</dbReference>
<dbReference type="PANTHER" id="PTHR12338">
    <property type="entry name" value="AUTOTRANSPORTER"/>
    <property type="match status" value="1"/>
</dbReference>
<reference evidence="4 5" key="1">
    <citation type="submission" date="2024-09" db="EMBL/GenBank/DDBJ databases">
        <authorList>
            <person name="Sun Q."/>
            <person name="Mori K."/>
        </authorList>
    </citation>
    <scope>NUCLEOTIDE SEQUENCE [LARGE SCALE GENOMIC DNA]</scope>
    <source>
        <strain evidence="4 5">CCM 8626</strain>
    </source>
</reference>
<dbReference type="NCBIfam" id="TIGR02601">
    <property type="entry name" value="autotrns_rpt"/>
    <property type="match status" value="1"/>
</dbReference>
<dbReference type="InterPro" id="IPR006315">
    <property type="entry name" value="OM_autotransptr_brl_dom"/>
</dbReference>
<dbReference type="InterPro" id="IPR013425">
    <property type="entry name" value="Autotrns_rpt"/>
</dbReference>
<accession>A0ABV6EBC1</accession>
<evidence type="ECO:0000313" key="5">
    <source>
        <dbReference type="Proteomes" id="UP001589792"/>
    </source>
</evidence>
<dbReference type="NCBIfam" id="TIGR01414">
    <property type="entry name" value="autotrans_barl"/>
    <property type="match status" value="1"/>
</dbReference>
<dbReference type="InterPro" id="IPR011050">
    <property type="entry name" value="Pectin_lyase_fold/virulence"/>
</dbReference>
<dbReference type="CDD" id="cd01344">
    <property type="entry name" value="PL2_Passenger_AT"/>
    <property type="match status" value="1"/>
</dbReference>
<dbReference type="SUPFAM" id="SSF51126">
    <property type="entry name" value="Pectin lyase-like"/>
    <property type="match status" value="2"/>
</dbReference>
<dbReference type="InterPro" id="IPR005546">
    <property type="entry name" value="Autotransporte_beta"/>
</dbReference>